<proteinExistence type="predicted"/>
<protein>
    <submittedName>
        <fullName evidence="1">Unannotated protein</fullName>
    </submittedName>
</protein>
<dbReference type="AlphaFoldDB" id="A0A6J6Q233"/>
<dbReference type="GO" id="GO:0016491">
    <property type="term" value="F:oxidoreductase activity"/>
    <property type="evidence" value="ECO:0007669"/>
    <property type="project" value="InterPro"/>
</dbReference>
<name>A0A6J6Q233_9ZZZZ</name>
<organism evidence="1">
    <name type="scientific">freshwater metagenome</name>
    <dbReference type="NCBI Taxonomy" id="449393"/>
    <lineage>
        <taxon>unclassified sequences</taxon>
        <taxon>metagenomes</taxon>
        <taxon>ecological metagenomes</taxon>
    </lineage>
</organism>
<dbReference type="InterPro" id="IPR009078">
    <property type="entry name" value="Ferritin-like_SF"/>
</dbReference>
<accession>A0A6J6Q233</accession>
<reference evidence="1" key="1">
    <citation type="submission" date="2020-05" db="EMBL/GenBank/DDBJ databases">
        <authorList>
            <person name="Chiriac C."/>
            <person name="Salcher M."/>
            <person name="Ghai R."/>
            <person name="Kavagutti S V."/>
        </authorList>
    </citation>
    <scope>NUCLEOTIDE SEQUENCE</scope>
</reference>
<dbReference type="EMBL" id="CAEZXR010000124">
    <property type="protein sequence ID" value="CAB4705820.1"/>
    <property type="molecule type" value="Genomic_DNA"/>
</dbReference>
<sequence length="295" mass="33090">MSTRPSAQRLVEHVDRLAVDHPPIALDSVDFTVRNPVEFEARFGHVLDYMARVELEVDRNVLEIATMLPDPPEIDVHFYRDVWQPQEIQHGLILDRLQVELGRPPAEPDRDSMGAKLKVLGALGRLGPLQDVARMLYYVTGMVTERSAVLAYNLLQDGVVEMRESAIADTVIGPIKRQEPGHYAFYQLSARLLWVELAPWQRWLVRKLRSLSFAPVGANNDEQKADFGEVMHTLGIAEESDDFAAQIARVETELLWAQHAGLVVPAYITAAFREAVELADARRRLSLVDSPPGAA</sequence>
<dbReference type="InterPro" id="IPR012348">
    <property type="entry name" value="RNR-like"/>
</dbReference>
<dbReference type="Gene3D" id="1.10.620.20">
    <property type="entry name" value="Ribonucleotide Reductase, subunit A"/>
    <property type="match status" value="1"/>
</dbReference>
<dbReference type="SUPFAM" id="SSF47240">
    <property type="entry name" value="Ferritin-like"/>
    <property type="match status" value="1"/>
</dbReference>
<gene>
    <name evidence="1" type="ORF">UFOPK2579_01178</name>
</gene>
<evidence type="ECO:0000313" key="1">
    <source>
        <dbReference type="EMBL" id="CAB4705820.1"/>
    </source>
</evidence>